<organism evidence="1 2">
    <name type="scientific">Stylosanthes scabra</name>
    <dbReference type="NCBI Taxonomy" id="79078"/>
    <lineage>
        <taxon>Eukaryota</taxon>
        <taxon>Viridiplantae</taxon>
        <taxon>Streptophyta</taxon>
        <taxon>Embryophyta</taxon>
        <taxon>Tracheophyta</taxon>
        <taxon>Spermatophyta</taxon>
        <taxon>Magnoliopsida</taxon>
        <taxon>eudicotyledons</taxon>
        <taxon>Gunneridae</taxon>
        <taxon>Pentapetalae</taxon>
        <taxon>rosids</taxon>
        <taxon>fabids</taxon>
        <taxon>Fabales</taxon>
        <taxon>Fabaceae</taxon>
        <taxon>Papilionoideae</taxon>
        <taxon>50 kb inversion clade</taxon>
        <taxon>dalbergioids sensu lato</taxon>
        <taxon>Dalbergieae</taxon>
        <taxon>Pterocarpus clade</taxon>
        <taxon>Stylosanthes</taxon>
    </lineage>
</organism>
<sequence length="167" mass="19444">MGLEQLKAFILRSIGEHRRRVQKVYYRFPHDVDGIFHFKRSLNLDAMNQGYYGFQGGPDDDPIDEFEVGQQFDDKESVLMAVKTYSIRRAVEYKILESDRLKHILHRHKKHKQKKNNIPLNQRKPQLVIISLWSAKADPVISARQQQSRTSAKIMSLQVGPPAHLLI</sequence>
<accession>A0ABU6S5Y0</accession>
<proteinExistence type="predicted"/>
<keyword evidence="2" id="KW-1185">Reference proteome</keyword>
<reference evidence="1 2" key="1">
    <citation type="journal article" date="2023" name="Plants (Basel)">
        <title>Bridging the Gap: Combining Genomics and Transcriptomics Approaches to Understand Stylosanthes scabra, an Orphan Legume from the Brazilian Caatinga.</title>
        <authorList>
            <person name="Ferreira-Neto J.R.C."/>
            <person name="da Silva M.D."/>
            <person name="Binneck E."/>
            <person name="de Melo N.F."/>
            <person name="da Silva R.H."/>
            <person name="de Melo A.L.T.M."/>
            <person name="Pandolfi V."/>
            <person name="Bustamante F.O."/>
            <person name="Brasileiro-Vidal A.C."/>
            <person name="Benko-Iseppon A.M."/>
        </authorList>
    </citation>
    <scope>NUCLEOTIDE SEQUENCE [LARGE SCALE GENOMIC DNA]</scope>
    <source>
        <tissue evidence="1">Leaves</tissue>
    </source>
</reference>
<protein>
    <submittedName>
        <fullName evidence="1">Uncharacterized protein</fullName>
    </submittedName>
</protein>
<evidence type="ECO:0000313" key="1">
    <source>
        <dbReference type="EMBL" id="MED6131712.1"/>
    </source>
</evidence>
<dbReference type="EMBL" id="JASCZI010060445">
    <property type="protein sequence ID" value="MED6131712.1"/>
    <property type="molecule type" value="Genomic_DNA"/>
</dbReference>
<dbReference type="Proteomes" id="UP001341840">
    <property type="component" value="Unassembled WGS sequence"/>
</dbReference>
<comment type="caution">
    <text evidence="1">The sequence shown here is derived from an EMBL/GenBank/DDBJ whole genome shotgun (WGS) entry which is preliminary data.</text>
</comment>
<gene>
    <name evidence="1" type="ORF">PIB30_012149</name>
</gene>
<evidence type="ECO:0000313" key="2">
    <source>
        <dbReference type="Proteomes" id="UP001341840"/>
    </source>
</evidence>
<name>A0ABU6S5Y0_9FABA</name>